<evidence type="ECO:0000256" key="1">
    <source>
        <dbReference type="ARBA" id="ARBA00002904"/>
    </source>
</evidence>
<comment type="function">
    <text evidence="1 8">Reversible hydration of carbon dioxide.</text>
</comment>
<dbReference type="GO" id="GO:0008270">
    <property type="term" value="F:zinc ion binding"/>
    <property type="evidence" value="ECO:0007669"/>
    <property type="project" value="UniProtKB-UniRule"/>
</dbReference>
<evidence type="ECO:0000256" key="9">
    <source>
        <dbReference type="SAM" id="MobiDB-lite"/>
    </source>
</evidence>
<dbReference type="Gene3D" id="3.10.200.10">
    <property type="entry name" value="Alpha carbonic anhydrase"/>
    <property type="match status" value="1"/>
</dbReference>
<keyword evidence="6 8" id="KW-0456">Lyase</keyword>
<dbReference type="InterPro" id="IPR023561">
    <property type="entry name" value="Carbonic_anhydrase_a-class"/>
</dbReference>
<protein>
    <recommendedName>
        <fullName evidence="3 8">Carbonic anhydrase</fullName>
        <ecNumber evidence="3 8">4.2.1.1</ecNumber>
    </recommendedName>
</protein>
<dbReference type="Proteomes" id="UP000192578">
    <property type="component" value="Unassembled WGS sequence"/>
</dbReference>
<evidence type="ECO:0000256" key="7">
    <source>
        <dbReference type="ARBA" id="ARBA00048348"/>
    </source>
</evidence>
<accession>A0A1W0WQ59</accession>
<dbReference type="OrthoDB" id="429145at2759"/>
<keyword evidence="5 8" id="KW-0862">Zinc</keyword>
<name>A0A1W0WQ59_HYPEX</name>
<evidence type="ECO:0000256" key="8">
    <source>
        <dbReference type="RuleBase" id="RU367011"/>
    </source>
</evidence>
<dbReference type="InterPro" id="IPR036398">
    <property type="entry name" value="CA_dom_sf"/>
</dbReference>
<dbReference type="PROSITE" id="PS51144">
    <property type="entry name" value="ALPHA_CA_2"/>
    <property type="match status" value="1"/>
</dbReference>
<evidence type="ECO:0000256" key="6">
    <source>
        <dbReference type="ARBA" id="ARBA00023239"/>
    </source>
</evidence>
<dbReference type="SUPFAM" id="SSF51069">
    <property type="entry name" value="Carbonic anhydrase"/>
    <property type="match status" value="1"/>
</dbReference>
<dbReference type="EC" id="4.2.1.1" evidence="3 8"/>
<dbReference type="AlphaFoldDB" id="A0A1W0WQ59"/>
<evidence type="ECO:0000259" key="10">
    <source>
        <dbReference type="PROSITE" id="PS51144"/>
    </source>
</evidence>
<dbReference type="PANTHER" id="PTHR18952:SF265">
    <property type="entry name" value="CARBONIC ANHYDRASE"/>
    <property type="match status" value="1"/>
</dbReference>
<dbReference type="PROSITE" id="PS00162">
    <property type="entry name" value="ALPHA_CA_1"/>
    <property type="match status" value="1"/>
</dbReference>
<evidence type="ECO:0000256" key="2">
    <source>
        <dbReference type="ARBA" id="ARBA00010718"/>
    </source>
</evidence>
<dbReference type="CDD" id="cd00326">
    <property type="entry name" value="alpha_CA"/>
    <property type="match status" value="1"/>
</dbReference>
<feature type="domain" description="Alpha-carbonic anhydrase" evidence="10">
    <location>
        <begin position="24"/>
        <end position="305"/>
    </location>
</feature>
<keyword evidence="12" id="KW-1185">Reference proteome</keyword>
<dbReference type="SMART" id="SM01057">
    <property type="entry name" value="Carb_anhydrase"/>
    <property type="match status" value="1"/>
</dbReference>
<dbReference type="EMBL" id="MTYJ01000062">
    <property type="protein sequence ID" value="OQV17338.1"/>
    <property type="molecule type" value="Genomic_DNA"/>
</dbReference>
<dbReference type="GO" id="GO:0004089">
    <property type="term" value="F:carbonate dehydratase activity"/>
    <property type="evidence" value="ECO:0007669"/>
    <property type="project" value="UniProtKB-UniRule"/>
</dbReference>
<dbReference type="InterPro" id="IPR018338">
    <property type="entry name" value="Carbonic_anhydrase_a-class_CS"/>
</dbReference>
<evidence type="ECO:0000313" key="12">
    <source>
        <dbReference type="Proteomes" id="UP000192578"/>
    </source>
</evidence>
<evidence type="ECO:0000313" key="11">
    <source>
        <dbReference type="EMBL" id="OQV17338.1"/>
    </source>
</evidence>
<proteinExistence type="inferred from homology"/>
<gene>
    <name evidence="11" type="ORF">BV898_08587</name>
</gene>
<comment type="catalytic activity">
    <reaction evidence="7 8">
        <text>hydrogencarbonate + H(+) = CO2 + H2O</text>
        <dbReference type="Rhea" id="RHEA:10748"/>
        <dbReference type="ChEBI" id="CHEBI:15377"/>
        <dbReference type="ChEBI" id="CHEBI:15378"/>
        <dbReference type="ChEBI" id="CHEBI:16526"/>
        <dbReference type="ChEBI" id="CHEBI:17544"/>
        <dbReference type="EC" id="4.2.1.1"/>
    </reaction>
</comment>
<feature type="compositionally biased region" description="Low complexity" evidence="9">
    <location>
        <begin position="317"/>
        <end position="334"/>
    </location>
</feature>
<reference evidence="12" key="1">
    <citation type="submission" date="2017-01" db="EMBL/GenBank/DDBJ databases">
        <title>Comparative genomics of anhydrobiosis in the tardigrade Hypsibius dujardini.</title>
        <authorList>
            <person name="Yoshida Y."/>
            <person name="Koutsovoulos G."/>
            <person name="Laetsch D."/>
            <person name="Stevens L."/>
            <person name="Kumar S."/>
            <person name="Horikawa D."/>
            <person name="Ishino K."/>
            <person name="Komine S."/>
            <person name="Tomita M."/>
            <person name="Blaxter M."/>
            <person name="Arakawa K."/>
        </authorList>
    </citation>
    <scope>NUCLEOTIDE SEQUENCE [LARGE SCALE GENOMIC DNA]</scope>
    <source>
        <strain evidence="12">Z151</strain>
    </source>
</reference>
<sequence length="334" mass="36632">MAVARDATNNDDALADDLPINNPHHWGYGLHPDTDEIPPANWSQVSADSAACKFANQSPISINDTNALEDDALVQLGFSNYDQPAQADRWLIYNNGHTVQINATFDKKPTLTIKSGSQSNDYEFLQMHFHWGADDSRGSEHIINGEQFPLELHLVHTKVKDLQDVDVLMHDPTGLAVLGVMFRVGTPAQLAALPAEYLKELDEVIQLVKLAKEKLVMFNAILPGLHLTGLLAQLDASPSYYRYSGSLTTPPCAEVVVWSVLKDPILISDEQLAIFRSLEGDDGKLIDSNFRPLQDLNKRQISLFSSGGDKGGDTEGTVPPTAAYPAPTTAQKKY</sequence>
<comment type="similarity">
    <text evidence="2 8">Belongs to the alpha-carbonic anhydrase family.</text>
</comment>
<feature type="region of interest" description="Disordered" evidence="9">
    <location>
        <begin position="304"/>
        <end position="334"/>
    </location>
</feature>
<comment type="caution">
    <text evidence="11">The sequence shown here is derived from an EMBL/GenBank/DDBJ whole genome shotgun (WGS) entry which is preliminary data.</text>
</comment>
<evidence type="ECO:0000256" key="3">
    <source>
        <dbReference type="ARBA" id="ARBA00012925"/>
    </source>
</evidence>
<evidence type="ECO:0000256" key="4">
    <source>
        <dbReference type="ARBA" id="ARBA00022723"/>
    </source>
</evidence>
<comment type="cofactor">
    <cofactor evidence="8">
        <name>Zn(2+)</name>
        <dbReference type="ChEBI" id="CHEBI:29105"/>
    </cofactor>
</comment>
<keyword evidence="4 8" id="KW-0479">Metal-binding</keyword>
<evidence type="ECO:0000256" key="5">
    <source>
        <dbReference type="ARBA" id="ARBA00022833"/>
    </source>
</evidence>
<dbReference type="PANTHER" id="PTHR18952">
    <property type="entry name" value="CARBONIC ANHYDRASE"/>
    <property type="match status" value="1"/>
</dbReference>
<dbReference type="Pfam" id="PF00194">
    <property type="entry name" value="Carb_anhydrase"/>
    <property type="match status" value="1"/>
</dbReference>
<dbReference type="InterPro" id="IPR001148">
    <property type="entry name" value="CA_dom"/>
</dbReference>
<organism evidence="11 12">
    <name type="scientific">Hypsibius exemplaris</name>
    <name type="common">Freshwater tardigrade</name>
    <dbReference type="NCBI Taxonomy" id="2072580"/>
    <lineage>
        <taxon>Eukaryota</taxon>
        <taxon>Metazoa</taxon>
        <taxon>Ecdysozoa</taxon>
        <taxon>Tardigrada</taxon>
        <taxon>Eutardigrada</taxon>
        <taxon>Parachela</taxon>
        <taxon>Hypsibioidea</taxon>
        <taxon>Hypsibiidae</taxon>
        <taxon>Hypsibius</taxon>
    </lineage>
</organism>